<feature type="transmembrane region" description="Helical" evidence="1">
    <location>
        <begin position="91"/>
        <end position="112"/>
    </location>
</feature>
<feature type="transmembrane region" description="Helical" evidence="1">
    <location>
        <begin position="50"/>
        <end position="71"/>
    </location>
</feature>
<dbReference type="Proteomes" id="UP000824890">
    <property type="component" value="Unassembled WGS sequence"/>
</dbReference>
<dbReference type="EMBL" id="JAGKQM010000142">
    <property type="protein sequence ID" value="KAH0855174.1"/>
    <property type="molecule type" value="Genomic_DNA"/>
</dbReference>
<evidence type="ECO:0000256" key="1">
    <source>
        <dbReference type="SAM" id="Phobius"/>
    </source>
</evidence>
<reference evidence="2 3" key="1">
    <citation type="submission" date="2021-05" db="EMBL/GenBank/DDBJ databases">
        <title>Genome Assembly of Synthetic Allotetraploid Brassica napus Reveals Homoeologous Exchanges between Subgenomes.</title>
        <authorList>
            <person name="Davis J.T."/>
        </authorList>
    </citation>
    <scope>NUCLEOTIDE SEQUENCE [LARGE SCALE GENOMIC DNA]</scope>
    <source>
        <strain evidence="3">cv. Da-Ae</strain>
        <tissue evidence="2">Seedling</tissue>
    </source>
</reference>
<keyword evidence="1" id="KW-0472">Membrane</keyword>
<keyword evidence="1" id="KW-0812">Transmembrane</keyword>
<sequence>MTTQNHSKNEFVLAAFFPSTTIEVTRSPLFSGTGRARAHRRRDLLSHFRFIFFSLVFYLLFLLLSVFRSSWRRDSMVSRRSCSRIEYPSRLFILFLNSLNSSITSVLCFLVSNPAASFSGKNHISSPLMTETVCSVNFAALFVTTGSAQSECMLTGSTRLSTATKPPLPRFSVSPLTKGQNRSLTVAPANPHQLDYAAPPPFLSLIPTDLLIYTGILFPIVGVYGIYSTVPSDNSSDYANHSVRVSAKFNNGFGEENKFNCLTILLADNVAFRIHLISRVNIIGFRADLICLMGSLASIGFSPLFRTLSPGYFNVVSGYLKHLSSCGFKDTNLSTLSKYLLETLISQVILFYYFCCSSCCRA</sequence>
<evidence type="ECO:0000313" key="2">
    <source>
        <dbReference type="EMBL" id="KAH0855174.1"/>
    </source>
</evidence>
<organism evidence="2 3">
    <name type="scientific">Brassica napus</name>
    <name type="common">Rape</name>
    <dbReference type="NCBI Taxonomy" id="3708"/>
    <lineage>
        <taxon>Eukaryota</taxon>
        <taxon>Viridiplantae</taxon>
        <taxon>Streptophyta</taxon>
        <taxon>Embryophyta</taxon>
        <taxon>Tracheophyta</taxon>
        <taxon>Spermatophyta</taxon>
        <taxon>Magnoliopsida</taxon>
        <taxon>eudicotyledons</taxon>
        <taxon>Gunneridae</taxon>
        <taxon>Pentapetalae</taxon>
        <taxon>rosids</taxon>
        <taxon>malvids</taxon>
        <taxon>Brassicales</taxon>
        <taxon>Brassicaceae</taxon>
        <taxon>Brassiceae</taxon>
        <taxon>Brassica</taxon>
    </lineage>
</organism>
<evidence type="ECO:0000313" key="3">
    <source>
        <dbReference type="Proteomes" id="UP000824890"/>
    </source>
</evidence>
<feature type="transmembrane region" description="Helical" evidence="1">
    <location>
        <begin position="210"/>
        <end position="227"/>
    </location>
</feature>
<accession>A0ABQ7XGY7</accession>
<gene>
    <name evidence="2" type="ORF">HID58_020349</name>
</gene>
<comment type="caution">
    <text evidence="2">The sequence shown here is derived from an EMBL/GenBank/DDBJ whole genome shotgun (WGS) entry which is preliminary data.</text>
</comment>
<feature type="transmembrane region" description="Helical" evidence="1">
    <location>
        <begin position="339"/>
        <end position="360"/>
    </location>
</feature>
<protein>
    <submittedName>
        <fullName evidence="2">Uncharacterized protein</fullName>
    </submittedName>
</protein>
<proteinExistence type="predicted"/>
<feature type="transmembrane region" description="Helical" evidence="1">
    <location>
        <begin position="283"/>
        <end position="305"/>
    </location>
</feature>
<keyword evidence="1" id="KW-1133">Transmembrane helix</keyword>
<name>A0ABQ7XGY7_BRANA</name>
<keyword evidence="3" id="KW-1185">Reference proteome</keyword>